<evidence type="ECO:0000256" key="3">
    <source>
        <dbReference type="ARBA" id="ARBA00022801"/>
    </source>
</evidence>
<dbReference type="InterPro" id="IPR036412">
    <property type="entry name" value="HAD-like_sf"/>
</dbReference>
<dbReference type="GO" id="GO:0046404">
    <property type="term" value="F:ATP-dependent polydeoxyribonucleotide 5'-hydroxyl-kinase activity"/>
    <property type="evidence" value="ECO:0007669"/>
    <property type="project" value="TreeGrafter"/>
</dbReference>
<dbReference type="SUPFAM" id="SSF56784">
    <property type="entry name" value="HAD-like"/>
    <property type="match status" value="1"/>
</dbReference>
<feature type="domain" description="PNK FHA" evidence="6">
    <location>
        <begin position="7"/>
        <end position="77"/>
    </location>
</feature>
<comment type="caution">
    <text evidence="7">The sequence shown here is derived from an EMBL/GenBank/DDBJ whole genome shotgun (WGS) entry which is preliminary data.</text>
</comment>
<name>A0A2J7RIK8_9NEOP</name>
<accession>A0A2J7RIK8</accession>
<dbReference type="GO" id="GO:0005634">
    <property type="term" value="C:nucleus"/>
    <property type="evidence" value="ECO:0007669"/>
    <property type="project" value="UniProtKB-SubCell"/>
</dbReference>
<keyword evidence="5" id="KW-0539">Nucleus</keyword>
<dbReference type="Gene3D" id="3.40.50.1000">
    <property type="entry name" value="HAD superfamily/HAD-like"/>
    <property type="match status" value="1"/>
</dbReference>
<dbReference type="NCBIfam" id="TIGR01664">
    <property type="entry name" value="DNA-3'-Pase"/>
    <property type="match status" value="1"/>
</dbReference>
<dbReference type="OrthoDB" id="19045at2759"/>
<keyword evidence="8" id="KW-1185">Reference proteome</keyword>
<protein>
    <recommendedName>
        <fullName evidence="6">PNK FHA domain-containing protein</fullName>
    </recommendedName>
</protein>
<dbReference type="NCBIfam" id="TIGR01662">
    <property type="entry name" value="HAD-SF-IIIA"/>
    <property type="match status" value="1"/>
</dbReference>
<dbReference type="InterPro" id="IPR006549">
    <property type="entry name" value="HAD-SF_hydro_IIIA"/>
</dbReference>
<dbReference type="Gene3D" id="2.60.200.20">
    <property type="match status" value="1"/>
</dbReference>
<sequence length="280" mass="31384">MADVRNCILRCIRNSHDPIILPDEEEIFVGRGPVTKITDKKCSRNQVSLRADYDAMQVRIKQMGPNTTGVNGLALKKSETQVLRHGDRLEILLGQYVHRVEFEPPPSVDKLRTERDGKKRKLDEASRVNKKLCDESLNMDVDEPSSESKWETIDNGKLLIYTAKHVVAQPKIAAYDLDGTIITTQSGNVFPKDCNDWKISFSEVPGKLKKLHNDGYKIVFMTNQAGIGRGSTNVEDFKAKVVRIVNKLGVPVQTFISTGKGIYRKPAPGMWNALVGKVCY</sequence>
<dbReference type="PANTHER" id="PTHR12083:SF9">
    <property type="entry name" value="BIFUNCTIONAL POLYNUCLEOTIDE PHOSPHATASE_KINASE"/>
    <property type="match status" value="1"/>
</dbReference>
<evidence type="ECO:0000256" key="5">
    <source>
        <dbReference type="ARBA" id="ARBA00023242"/>
    </source>
</evidence>
<keyword evidence="2" id="KW-0227">DNA damage</keyword>
<evidence type="ECO:0000256" key="4">
    <source>
        <dbReference type="ARBA" id="ARBA00023204"/>
    </source>
</evidence>
<dbReference type="AlphaFoldDB" id="A0A2J7RIK8"/>
<dbReference type="Proteomes" id="UP000235965">
    <property type="component" value="Unassembled WGS sequence"/>
</dbReference>
<dbReference type="GO" id="GO:0003690">
    <property type="term" value="F:double-stranded DNA binding"/>
    <property type="evidence" value="ECO:0007669"/>
    <property type="project" value="TreeGrafter"/>
</dbReference>
<proteinExistence type="predicted"/>
<dbReference type="EMBL" id="NEVH01003500">
    <property type="protein sequence ID" value="PNF40656.1"/>
    <property type="molecule type" value="Genomic_DNA"/>
</dbReference>
<comment type="subcellular location">
    <subcellularLocation>
        <location evidence="1">Nucleus</location>
    </subcellularLocation>
</comment>
<dbReference type="PANTHER" id="PTHR12083">
    <property type="entry name" value="BIFUNCTIONAL POLYNUCLEOTIDE PHOSPHATASE/KINASE"/>
    <property type="match status" value="1"/>
</dbReference>
<dbReference type="InterPro" id="IPR006551">
    <property type="entry name" value="Polynucleotide_phosphatase"/>
</dbReference>
<dbReference type="InterPro" id="IPR008984">
    <property type="entry name" value="SMAD_FHA_dom_sf"/>
</dbReference>
<dbReference type="InterPro" id="IPR041388">
    <property type="entry name" value="FHA_2"/>
</dbReference>
<evidence type="ECO:0000313" key="7">
    <source>
        <dbReference type="EMBL" id="PNF40656.1"/>
    </source>
</evidence>
<organism evidence="7 8">
    <name type="scientific">Cryptotermes secundus</name>
    <dbReference type="NCBI Taxonomy" id="105785"/>
    <lineage>
        <taxon>Eukaryota</taxon>
        <taxon>Metazoa</taxon>
        <taxon>Ecdysozoa</taxon>
        <taxon>Arthropoda</taxon>
        <taxon>Hexapoda</taxon>
        <taxon>Insecta</taxon>
        <taxon>Pterygota</taxon>
        <taxon>Neoptera</taxon>
        <taxon>Polyneoptera</taxon>
        <taxon>Dictyoptera</taxon>
        <taxon>Blattodea</taxon>
        <taxon>Blattoidea</taxon>
        <taxon>Termitoidae</taxon>
        <taxon>Kalotermitidae</taxon>
        <taxon>Cryptotermitinae</taxon>
        <taxon>Cryptotermes</taxon>
    </lineage>
</organism>
<reference evidence="7 8" key="1">
    <citation type="submission" date="2017-12" db="EMBL/GenBank/DDBJ databases">
        <title>Hemimetabolous genomes reveal molecular basis of termite eusociality.</title>
        <authorList>
            <person name="Harrison M.C."/>
            <person name="Jongepier E."/>
            <person name="Robertson H.M."/>
            <person name="Arning N."/>
            <person name="Bitard-Feildel T."/>
            <person name="Chao H."/>
            <person name="Childers C.P."/>
            <person name="Dinh H."/>
            <person name="Doddapaneni H."/>
            <person name="Dugan S."/>
            <person name="Gowin J."/>
            <person name="Greiner C."/>
            <person name="Han Y."/>
            <person name="Hu H."/>
            <person name="Hughes D.S.T."/>
            <person name="Huylmans A.-K."/>
            <person name="Kemena C."/>
            <person name="Kremer L.P.M."/>
            <person name="Lee S.L."/>
            <person name="Lopez-Ezquerra A."/>
            <person name="Mallet L."/>
            <person name="Monroy-Kuhn J.M."/>
            <person name="Moser A."/>
            <person name="Murali S.C."/>
            <person name="Muzny D.M."/>
            <person name="Otani S."/>
            <person name="Piulachs M.-D."/>
            <person name="Poelchau M."/>
            <person name="Qu J."/>
            <person name="Schaub F."/>
            <person name="Wada-Katsumata A."/>
            <person name="Worley K.C."/>
            <person name="Xie Q."/>
            <person name="Ylla G."/>
            <person name="Poulsen M."/>
            <person name="Gibbs R.A."/>
            <person name="Schal C."/>
            <person name="Richards S."/>
            <person name="Belles X."/>
            <person name="Korb J."/>
            <person name="Bornberg-Bauer E."/>
        </authorList>
    </citation>
    <scope>NUCLEOTIDE SEQUENCE [LARGE SCALE GENOMIC DNA]</scope>
    <source>
        <tissue evidence="7">Whole body</tissue>
    </source>
</reference>
<dbReference type="SUPFAM" id="SSF49879">
    <property type="entry name" value="SMAD/FHA domain"/>
    <property type="match status" value="1"/>
</dbReference>
<gene>
    <name evidence="7" type="ORF">B7P43_G05911</name>
</gene>
<dbReference type="InterPro" id="IPR023214">
    <property type="entry name" value="HAD_sf"/>
</dbReference>
<evidence type="ECO:0000313" key="8">
    <source>
        <dbReference type="Proteomes" id="UP000235965"/>
    </source>
</evidence>
<dbReference type="Pfam" id="PF17913">
    <property type="entry name" value="FHA_2"/>
    <property type="match status" value="1"/>
</dbReference>
<dbReference type="GO" id="GO:0046403">
    <property type="term" value="F:polynucleotide 3'-phosphatase activity"/>
    <property type="evidence" value="ECO:0007669"/>
    <property type="project" value="TreeGrafter"/>
</dbReference>
<keyword evidence="4" id="KW-0234">DNA repair</keyword>
<dbReference type="InterPro" id="IPR013954">
    <property type="entry name" value="PNK3P"/>
</dbReference>
<evidence type="ECO:0000256" key="2">
    <source>
        <dbReference type="ARBA" id="ARBA00022763"/>
    </source>
</evidence>
<evidence type="ECO:0000259" key="6">
    <source>
        <dbReference type="Pfam" id="PF17913"/>
    </source>
</evidence>
<evidence type="ECO:0000256" key="1">
    <source>
        <dbReference type="ARBA" id="ARBA00004123"/>
    </source>
</evidence>
<dbReference type="Pfam" id="PF08645">
    <property type="entry name" value="PNK3P"/>
    <property type="match status" value="1"/>
</dbReference>
<keyword evidence="3" id="KW-0378">Hydrolase</keyword>
<dbReference type="GO" id="GO:0006281">
    <property type="term" value="P:DNA repair"/>
    <property type="evidence" value="ECO:0007669"/>
    <property type="project" value="UniProtKB-KW"/>
</dbReference>